<dbReference type="PANTHER" id="PTHR43272">
    <property type="entry name" value="LONG-CHAIN-FATTY-ACID--COA LIGASE"/>
    <property type="match status" value="1"/>
</dbReference>
<proteinExistence type="predicted"/>
<dbReference type="PANTHER" id="PTHR43272:SF33">
    <property type="entry name" value="AMP-BINDING DOMAIN-CONTAINING PROTEIN-RELATED"/>
    <property type="match status" value="1"/>
</dbReference>
<dbReference type="PROSITE" id="PS00455">
    <property type="entry name" value="AMP_BINDING"/>
    <property type="match status" value="1"/>
</dbReference>
<dbReference type="GO" id="GO:0004467">
    <property type="term" value="F:long-chain fatty acid-CoA ligase activity"/>
    <property type="evidence" value="ECO:0007669"/>
    <property type="project" value="TreeGrafter"/>
</dbReference>
<keyword evidence="1" id="KW-0547">Nucleotide-binding</keyword>
<evidence type="ECO:0000259" key="3">
    <source>
        <dbReference type="Pfam" id="PF00501"/>
    </source>
</evidence>
<evidence type="ECO:0000313" key="4">
    <source>
        <dbReference type="EMBL" id="RFU94766.1"/>
    </source>
</evidence>
<organism evidence="4 5">
    <name type="scientific">Sphaerochaeta halotolerans</name>
    <dbReference type="NCBI Taxonomy" id="2293840"/>
    <lineage>
        <taxon>Bacteria</taxon>
        <taxon>Pseudomonadati</taxon>
        <taxon>Spirochaetota</taxon>
        <taxon>Spirochaetia</taxon>
        <taxon>Spirochaetales</taxon>
        <taxon>Sphaerochaetaceae</taxon>
        <taxon>Sphaerochaeta</taxon>
    </lineage>
</organism>
<dbReference type="GO" id="GO:0016020">
    <property type="term" value="C:membrane"/>
    <property type="evidence" value="ECO:0007669"/>
    <property type="project" value="TreeGrafter"/>
</dbReference>
<dbReference type="RefSeq" id="WP_117330463.1">
    <property type="nucleotide sequence ID" value="NZ_QUWK01000007.1"/>
</dbReference>
<dbReference type="GO" id="GO:0005524">
    <property type="term" value="F:ATP binding"/>
    <property type="evidence" value="ECO:0007669"/>
    <property type="project" value="UniProtKB-KW"/>
</dbReference>
<evidence type="ECO:0000313" key="5">
    <source>
        <dbReference type="Proteomes" id="UP000264002"/>
    </source>
</evidence>
<reference evidence="4 5" key="2">
    <citation type="submission" date="2018-09" db="EMBL/GenBank/DDBJ databases">
        <title>Genome of Sphaerochaeta halotolerans strain 4-11.</title>
        <authorList>
            <person name="Nazina T.N."/>
            <person name="Sokolova D.S."/>
        </authorList>
    </citation>
    <scope>NUCLEOTIDE SEQUENCE [LARGE SCALE GENOMIC DNA]</scope>
    <source>
        <strain evidence="4 5">4-11</strain>
    </source>
</reference>
<name>A0A372MHF7_9SPIR</name>
<keyword evidence="5" id="KW-1185">Reference proteome</keyword>
<keyword evidence="2" id="KW-0067">ATP-binding</keyword>
<dbReference type="EMBL" id="QUWK01000007">
    <property type="protein sequence ID" value="RFU94766.1"/>
    <property type="molecule type" value="Genomic_DNA"/>
</dbReference>
<dbReference type="InterPro" id="IPR020845">
    <property type="entry name" value="AMP-binding_CS"/>
</dbReference>
<reference evidence="5" key="1">
    <citation type="submission" date="2018-08" db="EMBL/GenBank/DDBJ databases">
        <authorList>
            <person name="Grouzdev D.S."/>
            <person name="Krutkina M.S."/>
        </authorList>
    </citation>
    <scope>NUCLEOTIDE SEQUENCE [LARGE SCALE GENOMIC DNA]</scope>
    <source>
        <strain evidence="5">4-11</strain>
    </source>
</reference>
<sequence length="640" mass="71928">MKRTIIEMLHEAAKRYSDRTYTNTKTDAGWVACSFKKTDVESDYVAAYLINHGFKPEQTIGILSEGKSSWVTCELGLIKAKMISVPLSIKLTPEEVAFRINHSEAVALAVSSNTLGNAVKALPLFDHPVMFIYLDEQDERLEKQVQEADWKQDVNYVPWETLMLDGANLLEQKPRLVGDVEQTIEENDTINICYTSGTTGNPKGIMLTHLNYYVNVHDAIDLFKLPDASMETLVVLPVDHSFAHTVGIYTALLRGITLHFVDSRGSNASIIRNFPKNLLEVNPYFLMTVPSITGNFMKKMIQGIHQKGPFVEGIFNRGLEAGMLRNGDGFHKVGTWVRIKTWFPYTLANLLVFPKLREIFGNRMLYCVGGGALLEAKQQRFFAAIGVPVFQGYGLTEAAPIISSNSPHRYKFGTSGMVAKSEICKIMVDETTEAKTGQRGELVIKGENVMKGYFKNPKASAEVLRDGWLWTGDLGYYDEDGFLVVTGRAKALLVRKDGEKYSPEEIEEVMINHLSIINQLMVYNDHQAMTTALVTLNESDITTLIQDKGYSTPEQALEGIIAELHSYETHATAIPDMWIPSRFALIEKPFSEADGLVNSTMKLVRYKTAEFYKDRIVTLYESEEANRKANLEVVKNLFFK</sequence>
<feature type="domain" description="AMP-dependent synthetase/ligase" evidence="3">
    <location>
        <begin position="10"/>
        <end position="454"/>
    </location>
</feature>
<dbReference type="Gene3D" id="3.40.50.12780">
    <property type="entry name" value="N-terminal domain of ligase-like"/>
    <property type="match status" value="1"/>
</dbReference>
<dbReference type="Proteomes" id="UP000264002">
    <property type="component" value="Unassembled WGS sequence"/>
</dbReference>
<dbReference type="InterPro" id="IPR042099">
    <property type="entry name" value="ANL_N_sf"/>
</dbReference>
<evidence type="ECO:0000256" key="2">
    <source>
        <dbReference type="ARBA" id="ARBA00022840"/>
    </source>
</evidence>
<dbReference type="InterPro" id="IPR000873">
    <property type="entry name" value="AMP-dep_synth/lig_dom"/>
</dbReference>
<dbReference type="AlphaFoldDB" id="A0A372MHF7"/>
<comment type="caution">
    <text evidence="4">The sequence shown here is derived from an EMBL/GenBank/DDBJ whole genome shotgun (WGS) entry which is preliminary data.</text>
</comment>
<dbReference type="SUPFAM" id="SSF56801">
    <property type="entry name" value="Acetyl-CoA synthetase-like"/>
    <property type="match status" value="1"/>
</dbReference>
<gene>
    <name evidence="4" type="ORF">DYP60_07895</name>
</gene>
<evidence type="ECO:0000256" key="1">
    <source>
        <dbReference type="ARBA" id="ARBA00022741"/>
    </source>
</evidence>
<dbReference type="Pfam" id="PF00501">
    <property type="entry name" value="AMP-binding"/>
    <property type="match status" value="1"/>
</dbReference>
<accession>A0A372MHF7</accession>
<protein>
    <submittedName>
        <fullName evidence="4">AMP-dependent synthetase</fullName>
    </submittedName>
</protein>